<dbReference type="KEGG" id="aaf:AURANDRAFT_65112"/>
<sequence>MTEPSSSFTKLVRRDVGSSLIFLAEGYAAHERDAFLGDVRRLYDEVLGSPDAPLRHVSAFFSVDAIFVPSATSGVPRLATRGAKRGGTAFGLYRDAAQPLRLVEPSRWSYDEARERCGALHERPALCDRGSAATLVLLANDPYYGGLGDDVIIATASKTSGALALRHELGHVLGDVGEEYDGGADYSGPNFSLSAAPCGPGAAPRTYETTVDGIAATRTIWPCAPWLERNASVAGRTALALAAWPFAALRVGENRTFSFASDLDFAKLEFSVSGGVGVDAYVDGVRADVAYKTPPTADRRFAEARVALGRRRRHAVTLSATETARAAAAAPWHPEQMVCHVQVHAMDARAFRAPPPAVGAFATYDDRGRLVGYRPTVDGCCMRDVAKACFCPVCRDLLLRRVVARAGGLFGRRGSGLAPTVAEGAATRWFRQDLPGGAYAEDDPAARRPGCWRVVATLASPAARGPLDVFESSATVAVDAPWCVEARRDGWRRSPDVPPADRAPAAPVALAAGAALAAAVVLRPLLRRKRRKDPETHIV</sequence>
<keyword evidence="1" id="KW-0472">Membrane</keyword>
<gene>
    <name evidence="2" type="ORF">AURANDRAFT_65112</name>
</gene>
<dbReference type="InterPro" id="IPR024079">
    <property type="entry name" value="MetalloPept_cat_dom_sf"/>
</dbReference>
<keyword evidence="1" id="KW-1133">Transmembrane helix</keyword>
<dbReference type="OrthoDB" id="152281at2759"/>
<dbReference type="eggNOG" id="ENOG502RITG">
    <property type="taxonomic scope" value="Eukaryota"/>
</dbReference>
<evidence type="ECO:0000256" key="1">
    <source>
        <dbReference type="SAM" id="Phobius"/>
    </source>
</evidence>
<dbReference type="Pfam" id="PF09471">
    <property type="entry name" value="Peptidase_M64"/>
    <property type="match status" value="1"/>
</dbReference>
<evidence type="ECO:0000313" key="3">
    <source>
        <dbReference type="Proteomes" id="UP000002729"/>
    </source>
</evidence>
<dbReference type="InterPro" id="IPR019026">
    <property type="entry name" value="Peptidase_M64_IgA"/>
</dbReference>
<feature type="transmembrane region" description="Helical" evidence="1">
    <location>
        <begin position="503"/>
        <end position="522"/>
    </location>
</feature>
<dbReference type="InParanoid" id="F0YCQ9"/>
<keyword evidence="3" id="KW-1185">Reference proteome</keyword>
<proteinExistence type="predicted"/>
<dbReference type="RefSeq" id="XP_009038366.1">
    <property type="nucleotide sequence ID" value="XM_009040118.1"/>
</dbReference>
<dbReference type="AlphaFoldDB" id="F0YCQ9"/>
<evidence type="ECO:0008006" key="4">
    <source>
        <dbReference type="Google" id="ProtNLM"/>
    </source>
</evidence>
<evidence type="ECO:0000313" key="2">
    <source>
        <dbReference type="EMBL" id="EGB07137.1"/>
    </source>
</evidence>
<dbReference type="GeneID" id="20225167"/>
<accession>F0YCQ9</accession>
<dbReference type="EMBL" id="GL833132">
    <property type="protein sequence ID" value="EGB07137.1"/>
    <property type="molecule type" value="Genomic_DNA"/>
</dbReference>
<protein>
    <recommendedName>
        <fullName evidence="4">IgA Peptidase M64</fullName>
    </recommendedName>
</protein>
<reference evidence="2 3" key="1">
    <citation type="journal article" date="2011" name="Proc. Natl. Acad. Sci. U.S.A.">
        <title>Niche of harmful alga Aureococcus anophagefferens revealed through ecogenomics.</title>
        <authorList>
            <person name="Gobler C.J."/>
            <person name="Berry D.L."/>
            <person name="Dyhrman S.T."/>
            <person name="Wilhelm S.W."/>
            <person name="Salamov A."/>
            <person name="Lobanov A.V."/>
            <person name="Zhang Y."/>
            <person name="Collier J.L."/>
            <person name="Wurch L.L."/>
            <person name="Kustka A.B."/>
            <person name="Dill B.D."/>
            <person name="Shah M."/>
            <person name="VerBerkmoes N.C."/>
            <person name="Kuo A."/>
            <person name="Terry A."/>
            <person name="Pangilinan J."/>
            <person name="Lindquist E.A."/>
            <person name="Lucas S."/>
            <person name="Paulsen I.T."/>
            <person name="Hattenrath-Lehmann T.K."/>
            <person name="Talmage S.C."/>
            <person name="Walker E.A."/>
            <person name="Koch F."/>
            <person name="Burson A.M."/>
            <person name="Marcoval M.A."/>
            <person name="Tang Y.Z."/>
            <person name="Lecleir G.R."/>
            <person name="Coyne K.J."/>
            <person name="Berg G.M."/>
            <person name="Bertrand E.M."/>
            <person name="Saito M.A."/>
            <person name="Gladyshev V.N."/>
            <person name="Grigoriev I.V."/>
        </authorList>
    </citation>
    <scope>NUCLEOTIDE SEQUENCE [LARGE SCALE GENOMIC DNA]</scope>
    <source>
        <strain evidence="3">CCMP 1984</strain>
    </source>
</reference>
<dbReference type="Proteomes" id="UP000002729">
    <property type="component" value="Unassembled WGS sequence"/>
</dbReference>
<name>F0YCQ9_AURAN</name>
<dbReference type="GO" id="GO:0008237">
    <property type="term" value="F:metallopeptidase activity"/>
    <property type="evidence" value="ECO:0007669"/>
    <property type="project" value="InterPro"/>
</dbReference>
<dbReference type="Gene3D" id="3.40.390.10">
    <property type="entry name" value="Collagenase (Catalytic Domain)"/>
    <property type="match status" value="1"/>
</dbReference>
<keyword evidence="1" id="KW-0812">Transmembrane</keyword>
<organism evidence="3">
    <name type="scientific">Aureococcus anophagefferens</name>
    <name type="common">Harmful bloom alga</name>
    <dbReference type="NCBI Taxonomy" id="44056"/>
    <lineage>
        <taxon>Eukaryota</taxon>
        <taxon>Sar</taxon>
        <taxon>Stramenopiles</taxon>
        <taxon>Ochrophyta</taxon>
        <taxon>Pelagophyceae</taxon>
        <taxon>Pelagomonadales</taxon>
        <taxon>Pelagomonadaceae</taxon>
        <taxon>Aureococcus</taxon>
    </lineage>
</organism>